<keyword evidence="2" id="KW-1185">Reference proteome</keyword>
<name>A0A9N9N517_9GLOM</name>
<feature type="non-terminal residue" evidence="1">
    <location>
        <position position="43"/>
    </location>
</feature>
<proteinExistence type="predicted"/>
<evidence type="ECO:0000313" key="1">
    <source>
        <dbReference type="EMBL" id="CAG8702705.1"/>
    </source>
</evidence>
<sequence length="43" mass="5046">MLSKSSELIQIDLDVYHYSFDDLIKPDKNKVVEQGSIQELRFC</sequence>
<evidence type="ECO:0000313" key="2">
    <source>
        <dbReference type="Proteomes" id="UP000789342"/>
    </source>
</evidence>
<protein>
    <submittedName>
        <fullName evidence="1">2184_t:CDS:1</fullName>
    </submittedName>
</protein>
<dbReference type="AlphaFoldDB" id="A0A9N9N517"/>
<comment type="caution">
    <text evidence="1">The sequence shown here is derived from an EMBL/GenBank/DDBJ whole genome shotgun (WGS) entry which is preliminary data.</text>
</comment>
<organism evidence="1 2">
    <name type="scientific">Acaulospora morrowiae</name>
    <dbReference type="NCBI Taxonomy" id="94023"/>
    <lineage>
        <taxon>Eukaryota</taxon>
        <taxon>Fungi</taxon>
        <taxon>Fungi incertae sedis</taxon>
        <taxon>Mucoromycota</taxon>
        <taxon>Glomeromycotina</taxon>
        <taxon>Glomeromycetes</taxon>
        <taxon>Diversisporales</taxon>
        <taxon>Acaulosporaceae</taxon>
        <taxon>Acaulospora</taxon>
    </lineage>
</organism>
<accession>A0A9N9N517</accession>
<dbReference type="EMBL" id="CAJVPV010017445">
    <property type="protein sequence ID" value="CAG8702705.1"/>
    <property type="molecule type" value="Genomic_DNA"/>
</dbReference>
<gene>
    <name evidence="1" type="ORF">AMORRO_LOCUS12224</name>
</gene>
<dbReference type="Proteomes" id="UP000789342">
    <property type="component" value="Unassembled WGS sequence"/>
</dbReference>
<reference evidence="1" key="1">
    <citation type="submission" date="2021-06" db="EMBL/GenBank/DDBJ databases">
        <authorList>
            <person name="Kallberg Y."/>
            <person name="Tangrot J."/>
            <person name="Rosling A."/>
        </authorList>
    </citation>
    <scope>NUCLEOTIDE SEQUENCE</scope>
    <source>
        <strain evidence="1">CL551</strain>
    </source>
</reference>